<keyword evidence="2" id="KW-0032">Aminotransferase</keyword>
<dbReference type="PANTHER" id="PTHR43586">
    <property type="entry name" value="CYSTEINE DESULFURASE"/>
    <property type="match status" value="1"/>
</dbReference>
<dbReference type="RefSeq" id="WP_096919713.1">
    <property type="nucleotide sequence ID" value="NZ_CP029487.1"/>
</dbReference>
<feature type="domain" description="Aminotransferase class V" evidence="1">
    <location>
        <begin position="4"/>
        <end position="371"/>
    </location>
</feature>
<organism evidence="2 3">
    <name type="scientific">Eubacterium maltosivorans</name>
    <dbReference type="NCBI Taxonomy" id="2041044"/>
    <lineage>
        <taxon>Bacteria</taxon>
        <taxon>Bacillati</taxon>
        <taxon>Bacillota</taxon>
        <taxon>Clostridia</taxon>
        <taxon>Eubacteriales</taxon>
        <taxon>Eubacteriaceae</taxon>
        <taxon>Eubacterium</taxon>
    </lineage>
</organism>
<keyword evidence="3" id="KW-1185">Reference proteome</keyword>
<dbReference type="InterPro" id="IPR015422">
    <property type="entry name" value="PyrdxlP-dep_Trfase_small"/>
</dbReference>
<dbReference type="AlphaFoldDB" id="A0A2A5TAA7"/>
<gene>
    <name evidence="2" type="ORF">CPZ25_004515</name>
</gene>
<dbReference type="Gene3D" id="3.90.1150.10">
    <property type="entry name" value="Aspartate Aminotransferase, domain 1"/>
    <property type="match status" value="1"/>
</dbReference>
<evidence type="ECO:0000313" key="2">
    <source>
        <dbReference type="EMBL" id="QCT70616.1"/>
    </source>
</evidence>
<dbReference type="InterPro" id="IPR015421">
    <property type="entry name" value="PyrdxlP-dep_Trfase_major"/>
</dbReference>
<dbReference type="Proteomes" id="UP000218387">
    <property type="component" value="Chromosome"/>
</dbReference>
<dbReference type="Pfam" id="PF00266">
    <property type="entry name" value="Aminotran_5"/>
    <property type="match status" value="1"/>
</dbReference>
<accession>A0A2A5TAA7</accession>
<dbReference type="EMBL" id="CP029487">
    <property type="protein sequence ID" value="QCT70616.1"/>
    <property type="molecule type" value="Genomic_DNA"/>
</dbReference>
<dbReference type="GO" id="GO:0008483">
    <property type="term" value="F:transaminase activity"/>
    <property type="evidence" value="ECO:0007669"/>
    <property type="project" value="UniProtKB-KW"/>
</dbReference>
<dbReference type="KEGG" id="emt:CPZ25_004515"/>
<reference evidence="2 3" key="1">
    <citation type="submission" date="2018-05" db="EMBL/GenBank/DDBJ databases">
        <title>Genome comparison of Eubacterium sp.</title>
        <authorList>
            <person name="Feng Y."/>
            <person name="Sanchez-Andrea I."/>
            <person name="Stams A.J.M."/>
            <person name="De Vos W.M."/>
        </authorList>
    </citation>
    <scope>NUCLEOTIDE SEQUENCE [LARGE SCALE GENOMIC DNA]</scope>
    <source>
        <strain evidence="2 3">YI</strain>
    </source>
</reference>
<keyword evidence="2" id="KW-0808">Transferase</keyword>
<dbReference type="InterPro" id="IPR010969">
    <property type="entry name" value="Cys_dSase-rel_unknwn_funct"/>
</dbReference>
<dbReference type="InterPro" id="IPR000192">
    <property type="entry name" value="Aminotrans_V_dom"/>
</dbReference>
<sequence>MKGVYFDNASTSWPKAPGVASEMAGYLENIGCNVGRGSYERAYTVARKVYDTREKLCSLFDGEDNKNVIFTANVTQAVNMVLKGFLRQGDHVLISGLEHNAVVRPLEHLKRVGVTYDVIPCDNLGNLEIACIEKMIKPETKAVVMTHGSNVSGSILPIEAVGRICRSQGLYFIVDAAQTAGLHDISMKRANISALCFTGHKGLMGPQGIGGFLVTDDLAEQMDPLLYGGTGSVSDQLDMPDFLPDRFEAGTLNLPGIYGLSSALDYLCSVDKSELLMVEERLTSTFIRGVEAIDGLRLVGNVDIQSRCALVSVECLTRDNAQIAFELDRDYGIMTRVGMHCAPLAHRTLGTYPQGTLRFSFNHFNTQGEVAYALEALQKLTAE</sequence>
<protein>
    <submittedName>
        <fullName evidence="2">Aminotransferase class V-fold PLP-dependent enzyme</fullName>
    </submittedName>
</protein>
<name>A0A2A5TAA7_EUBML</name>
<proteinExistence type="predicted"/>
<dbReference type="SUPFAM" id="SSF53383">
    <property type="entry name" value="PLP-dependent transferases"/>
    <property type="match status" value="1"/>
</dbReference>
<evidence type="ECO:0000313" key="3">
    <source>
        <dbReference type="Proteomes" id="UP000218387"/>
    </source>
</evidence>
<dbReference type="Gene3D" id="3.40.640.10">
    <property type="entry name" value="Type I PLP-dependent aspartate aminotransferase-like (Major domain)"/>
    <property type="match status" value="1"/>
</dbReference>
<dbReference type="NCBIfam" id="TIGR01977">
    <property type="entry name" value="am_tr_V_EF2568"/>
    <property type="match status" value="1"/>
</dbReference>
<dbReference type="PANTHER" id="PTHR43586:SF4">
    <property type="entry name" value="ISOPENICILLIN N EPIMERASE"/>
    <property type="match status" value="1"/>
</dbReference>
<evidence type="ECO:0000259" key="1">
    <source>
        <dbReference type="Pfam" id="PF00266"/>
    </source>
</evidence>
<dbReference type="InterPro" id="IPR015424">
    <property type="entry name" value="PyrdxlP-dep_Trfase"/>
</dbReference>